<dbReference type="GO" id="GO:0070593">
    <property type="term" value="P:dendrite self-avoidance"/>
    <property type="evidence" value="ECO:0007669"/>
    <property type="project" value="TreeGrafter"/>
</dbReference>
<dbReference type="EMBL" id="CAJHJT010000034">
    <property type="protein sequence ID" value="CAD7004293.1"/>
    <property type="molecule type" value="Genomic_DNA"/>
</dbReference>
<evidence type="ECO:0000256" key="3">
    <source>
        <dbReference type="ARBA" id="ARBA00022729"/>
    </source>
</evidence>
<protein>
    <submittedName>
        <fullName evidence="10">(Mediterranean fruit fly) hypothetical protein</fullName>
    </submittedName>
</protein>
<evidence type="ECO:0000313" key="11">
    <source>
        <dbReference type="Proteomes" id="UP000606786"/>
    </source>
</evidence>
<evidence type="ECO:0000256" key="1">
    <source>
        <dbReference type="ARBA" id="ARBA00004613"/>
    </source>
</evidence>
<gene>
    <name evidence="10" type="ORF">CCAP1982_LOCUS12713</name>
</gene>
<name>A0A811V465_CERCA</name>
<dbReference type="AlphaFoldDB" id="A0A811V465"/>
<dbReference type="GO" id="GO:0005576">
    <property type="term" value="C:extracellular region"/>
    <property type="evidence" value="ECO:0007669"/>
    <property type="project" value="UniProtKB-SubCell"/>
</dbReference>
<dbReference type="GO" id="GO:0007411">
    <property type="term" value="P:axon guidance"/>
    <property type="evidence" value="ECO:0007669"/>
    <property type="project" value="TreeGrafter"/>
</dbReference>
<feature type="domain" description="Ig-like" evidence="9">
    <location>
        <begin position="62"/>
        <end position="154"/>
    </location>
</feature>
<dbReference type="InterPro" id="IPR003598">
    <property type="entry name" value="Ig_sub2"/>
</dbReference>
<keyword evidence="6" id="KW-0393">Immunoglobulin domain</keyword>
<dbReference type="SMART" id="SM00408">
    <property type="entry name" value="IGc2"/>
    <property type="match status" value="2"/>
</dbReference>
<dbReference type="GO" id="GO:0030424">
    <property type="term" value="C:axon"/>
    <property type="evidence" value="ECO:0007669"/>
    <property type="project" value="TreeGrafter"/>
</dbReference>
<dbReference type="Pfam" id="PF07679">
    <property type="entry name" value="I-set"/>
    <property type="match status" value="1"/>
</dbReference>
<dbReference type="InterPro" id="IPR013098">
    <property type="entry name" value="Ig_I-set"/>
</dbReference>
<feature type="domain" description="Ig-like" evidence="9">
    <location>
        <begin position="192"/>
        <end position="278"/>
    </location>
</feature>
<dbReference type="FunFam" id="2.60.40.10:FF:001749">
    <property type="entry name" value="Neural/ectodermal development factor IMP-L2"/>
    <property type="match status" value="1"/>
</dbReference>
<comment type="subcellular location">
    <subcellularLocation>
        <location evidence="1">Secreted</location>
    </subcellularLocation>
</comment>
<keyword evidence="11" id="KW-1185">Reference proteome</keyword>
<evidence type="ECO:0000256" key="7">
    <source>
        <dbReference type="SAM" id="MobiDB-lite"/>
    </source>
</evidence>
<evidence type="ECO:0000256" key="2">
    <source>
        <dbReference type="ARBA" id="ARBA00022525"/>
    </source>
</evidence>
<evidence type="ECO:0000256" key="4">
    <source>
        <dbReference type="ARBA" id="ARBA00022737"/>
    </source>
</evidence>
<comment type="caution">
    <text evidence="10">The sequence shown here is derived from an EMBL/GenBank/DDBJ whole genome shotgun (WGS) entry which is preliminary data.</text>
</comment>
<dbReference type="Gene3D" id="2.60.40.10">
    <property type="entry name" value="Immunoglobulins"/>
    <property type="match status" value="2"/>
</dbReference>
<feature type="chain" id="PRO_5033045408" evidence="8">
    <location>
        <begin position="34"/>
        <end position="287"/>
    </location>
</feature>
<evidence type="ECO:0000313" key="10">
    <source>
        <dbReference type="EMBL" id="CAD7004293.1"/>
    </source>
</evidence>
<keyword evidence="3 8" id="KW-0732">Signal</keyword>
<dbReference type="OrthoDB" id="6138780at2759"/>
<dbReference type="GO" id="GO:0005886">
    <property type="term" value="C:plasma membrane"/>
    <property type="evidence" value="ECO:0007669"/>
    <property type="project" value="TreeGrafter"/>
</dbReference>
<evidence type="ECO:0000259" key="9">
    <source>
        <dbReference type="PROSITE" id="PS50835"/>
    </source>
</evidence>
<keyword evidence="2" id="KW-0964">Secreted</keyword>
<evidence type="ECO:0000256" key="5">
    <source>
        <dbReference type="ARBA" id="ARBA00023157"/>
    </source>
</evidence>
<keyword evidence="5" id="KW-1015">Disulfide bond</keyword>
<dbReference type="SUPFAM" id="SSF48726">
    <property type="entry name" value="Immunoglobulin"/>
    <property type="match status" value="2"/>
</dbReference>
<dbReference type="PROSITE" id="PS50835">
    <property type="entry name" value="IG_LIKE"/>
    <property type="match status" value="2"/>
</dbReference>
<evidence type="ECO:0000256" key="8">
    <source>
        <dbReference type="SAM" id="SignalP"/>
    </source>
</evidence>
<evidence type="ECO:0000256" key="6">
    <source>
        <dbReference type="ARBA" id="ARBA00023319"/>
    </source>
</evidence>
<feature type="signal peptide" evidence="8">
    <location>
        <begin position="1"/>
        <end position="33"/>
    </location>
</feature>
<organism evidence="10 11">
    <name type="scientific">Ceratitis capitata</name>
    <name type="common">Mediterranean fruit fly</name>
    <name type="synonym">Tephritis capitata</name>
    <dbReference type="NCBI Taxonomy" id="7213"/>
    <lineage>
        <taxon>Eukaryota</taxon>
        <taxon>Metazoa</taxon>
        <taxon>Ecdysozoa</taxon>
        <taxon>Arthropoda</taxon>
        <taxon>Hexapoda</taxon>
        <taxon>Insecta</taxon>
        <taxon>Pterygota</taxon>
        <taxon>Neoptera</taxon>
        <taxon>Endopterygota</taxon>
        <taxon>Diptera</taxon>
        <taxon>Brachycera</taxon>
        <taxon>Muscomorpha</taxon>
        <taxon>Tephritoidea</taxon>
        <taxon>Tephritidae</taxon>
        <taxon>Ceratitis</taxon>
        <taxon>Ceratitis</taxon>
    </lineage>
</organism>
<reference evidence="10" key="1">
    <citation type="submission" date="2020-11" db="EMBL/GenBank/DDBJ databases">
        <authorList>
            <person name="Whitehead M."/>
        </authorList>
    </citation>
    <scope>NUCLEOTIDE SEQUENCE</scope>
    <source>
        <strain evidence="10">EGII</strain>
    </source>
</reference>
<dbReference type="InterPro" id="IPR003599">
    <property type="entry name" value="Ig_sub"/>
</dbReference>
<dbReference type="InterPro" id="IPR007110">
    <property type="entry name" value="Ig-like_dom"/>
</dbReference>
<dbReference type="GO" id="GO:0098632">
    <property type="term" value="F:cell-cell adhesion mediator activity"/>
    <property type="evidence" value="ECO:0007669"/>
    <property type="project" value="TreeGrafter"/>
</dbReference>
<dbReference type="InterPro" id="IPR036179">
    <property type="entry name" value="Ig-like_dom_sf"/>
</dbReference>
<dbReference type="Proteomes" id="UP000606786">
    <property type="component" value="Unassembled WGS sequence"/>
</dbReference>
<feature type="region of interest" description="Disordered" evidence="7">
    <location>
        <begin position="40"/>
        <end position="64"/>
    </location>
</feature>
<sequence length="287" mass="31645">MIFFPSFHSQKMNINMLLIAQLVLFAACIQSRAIDEVDNSIESTGAGGSGGGGGDDGVGQSPKQRSPFETDWIKFAKKPPTQLLQSLGQPVEIACEVMGSQVPTVQWVVGHLPLSEIDSVESNVISESSPSAIVRVRSVHVIDHMLSEARTYTCIGRTGGKTIYSSTIVYPQPDMKELVQVRDKPFPGPQKPRIVYNEKLHLDLVDSNIVLPCKVHARPRAEVFWMNGEGKLIEPNHRFKILPSGDLLLSNIKWEDMGAYRCIARNAMGKDSADTFVYPVLVSIPWS</sequence>
<dbReference type="PANTHER" id="PTHR10075:SF109">
    <property type="entry name" value="NEURAL_ECTODERMAL DEVELOPMENT FACTOR IMP-L2"/>
    <property type="match status" value="1"/>
</dbReference>
<dbReference type="PANTHER" id="PTHR10075">
    <property type="entry name" value="BASIGIN RELATED"/>
    <property type="match status" value="1"/>
</dbReference>
<dbReference type="SMART" id="SM00409">
    <property type="entry name" value="IG"/>
    <property type="match status" value="2"/>
</dbReference>
<accession>A0A811V465</accession>
<keyword evidence="4" id="KW-0677">Repeat</keyword>
<proteinExistence type="predicted"/>
<dbReference type="GO" id="GO:0007156">
    <property type="term" value="P:homophilic cell adhesion via plasma membrane adhesion molecules"/>
    <property type="evidence" value="ECO:0007669"/>
    <property type="project" value="TreeGrafter"/>
</dbReference>
<dbReference type="InterPro" id="IPR013783">
    <property type="entry name" value="Ig-like_fold"/>
</dbReference>
<feature type="compositionally biased region" description="Gly residues" evidence="7">
    <location>
        <begin position="45"/>
        <end position="57"/>
    </location>
</feature>